<proteinExistence type="predicted"/>
<dbReference type="GO" id="GO:0003700">
    <property type="term" value="F:DNA-binding transcription factor activity"/>
    <property type="evidence" value="ECO:0007669"/>
    <property type="project" value="InterPro"/>
</dbReference>
<evidence type="ECO:0000256" key="3">
    <source>
        <dbReference type="ARBA" id="ARBA00023163"/>
    </source>
</evidence>
<dbReference type="InterPro" id="IPR011991">
    <property type="entry name" value="ArsR-like_HTH"/>
</dbReference>
<keyword evidence="1" id="KW-0805">Transcription regulation</keyword>
<dbReference type="CDD" id="cd00090">
    <property type="entry name" value="HTH_ARSR"/>
    <property type="match status" value="1"/>
</dbReference>
<feature type="domain" description="HTH arsR-type" evidence="4">
    <location>
        <begin position="240"/>
        <end position="335"/>
    </location>
</feature>
<dbReference type="EMBL" id="FRFD01000017">
    <property type="protein sequence ID" value="SHO54110.1"/>
    <property type="molecule type" value="Genomic_DNA"/>
</dbReference>
<dbReference type="PROSITE" id="PS50987">
    <property type="entry name" value="HTH_ARSR_2"/>
    <property type="match status" value="1"/>
</dbReference>
<dbReference type="Gene3D" id="1.10.10.10">
    <property type="entry name" value="Winged helix-like DNA-binding domain superfamily/Winged helix DNA-binding domain"/>
    <property type="match status" value="1"/>
</dbReference>
<organism evidence="5 6">
    <name type="scientific">Anaerocolumna xylanovorans DSM 12503</name>
    <dbReference type="NCBI Taxonomy" id="1121345"/>
    <lineage>
        <taxon>Bacteria</taxon>
        <taxon>Bacillati</taxon>
        <taxon>Bacillota</taxon>
        <taxon>Clostridia</taxon>
        <taxon>Lachnospirales</taxon>
        <taxon>Lachnospiraceae</taxon>
        <taxon>Anaerocolumna</taxon>
    </lineage>
</organism>
<keyword evidence="3" id="KW-0804">Transcription</keyword>
<dbReference type="GO" id="GO:0003677">
    <property type="term" value="F:DNA binding"/>
    <property type="evidence" value="ECO:0007669"/>
    <property type="project" value="UniProtKB-KW"/>
</dbReference>
<dbReference type="PANTHER" id="PTHR33154">
    <property type="entry name" value="TRANSCRIPTIONAL REGULATOR, ARSR FAMILY"/>
    <property type="match status" value="1"/>
</dbReference>
<evidence type="ECO:0000259" key="4">
    <source>
        <dbReference type="PROSITE" id="PS50987"/>
    </source>
</evidence>
<keyword evidence="6" id="KW-1185">Reference proteome</keyword>
<evidence type="ECO:0000256" key="2">
    <source>
        <dbReference type="ARBA" id="ARBA00023125"/>
    </source>
</evidence>
<sequence length="338" mass="39734">MFYQELKENSYYIYSDEIELMLAAINILEGEKGHNLSMEAYARKTREALKNKYAFLTEVFNAAGGSYGMLEPLTDYPIKDFSLDTYCDYLLHMDTASFLSGYFNIFNEKLVREALENEECFERLYREYSRLLGSYLGCKMLFRESRKIICDFFSFVKELDTDGFRKENEKVKEVLEREEAKTKEELEHLEPLEYSQKMMGKVFHNRGPYQEFYFSPSLFLTPRMIRFFGKNQVLFYSIREPQQDQEKIVKQLKAVGDDTRFKIIALLNEKEPLRGLDIAKELSMAPSTISHHMEQLKSCGLLNEEQDKSSKYYSINRNNAKELLEAMKKLLEGKNTTV</sequence>
<accession>A0A1M7YN99</accession>
<gene>
    <name evidence="5" type="ORF">SAMN02745217_04549</name>
</gene>
<evidence type="ECO:0000313" key="6">
    <source>
        <dbReference type="Proteomes" id="UP000184612"/>
    </source>
</evidence>
<dbReference type="InterPro" id="IPR036388">
    <property type="entry name" value="WH-like_DNA-bd_sf"/>
</dbReference>
<dbReference type="Proteomes" id="UP000184612">
    <property type="component" value="Unassembled WGS sequence"/>
</dbReference>
<dbReference type="InterPro" id="IPR051081">
    <property type="entry name" value="HTH_MetalResp_TranReg"/>
</dbReference>
<evidence type="ECO:0000256" key="1">
    <source>
        <dbReference type="ARBA" id="ARBA00023015"/>
    </source>
</evidence>
<dbReference type="Pfam" id="PF01022">
    <property type="entry name" value="HTH_5"/>
    <property type="match status" value="1"/>
</dbReference>
<evidence type="ECO:0000313" key="5">
    <source>
        <dbReference type="EMBL" id="SHO54110.1"/>
    </source>
</evidence>
<dbReference type="NCBIfam" id="NF033788">
    <property type="entry name" value="HTH_metalloreg"/>
    <property type="match status" value="1"/>
</dbReference>
<dbReference type="AlphaFoldDB" id="A0A1M7YN99"/>
<keyword evidence="2 5" id="KW-0238">DNA-binding</keyword>
<dbReference type="SUPFAM" id="SSF46785">
    <property type="entry name" value="Winged helix' DNA-binding domain"/>
    <property type="match status" value="1"/>
</dbReference>
<dbReference type="InterPro" id="IPR036390">
    <property type="entry name" value="WH_DNA-bd_sf"/>
</dbReference>
<name>A0A1M7YN99_9FIRM</name>
<dbReference type="OrthoDB" id="9799175at2"/>
<reference evidence="5 6" key="1">
    <citation type="submission" date="2016-12" db="EMBL/GenBank/DDBJ databases">
        <authorList>
            <person name="Song W.-J."/>
            <person name="Kurnit D.M."/>
        </authorList>
    </citation>
    <scope>NUCLEOTIDE SEQUENCE [LARGE SCALE GENOMIC DNA]</scope>
    <source>
        <strain evidence="5 6">DSM 12503</strain>
    </source>
</reference>
<dbReference type="InterPro" id="IPR001845">
    <property type="entry name" value="HTH_ArsR_DNA-bd_dom"/>
</dbReference>
<dbReference type="RefSeq" id="WP_084558836.1">
    <property type="nucleotide sequence ID" value="NZ_FRFD01000017.1"/>
</dbReference>
<dbReference type="SMART" id="SM00418">
    <property type="entry name" value="HTH_ARSR"/>
    <property type="match status" value="1"/>
</dbReference>
<dbReference type="PANTHER" id="PTHR33154:SF33">
    <property type="entry name" value="TRANSCRIPTIONAL REPRESSOR SDPR"/>
    <property type="match status" value="1"/>
</dbReference>
<dbReference type="STRING" id="1121345.SAMN02745217_04549"/>
<protein>
    <submittedName>
        <fullName evidence="5">DNA-binding transcriptional regulator, ArsR family</fullName>
    </submittedName>
</protein>
<dbReference type="PRINTS" id="PR00778">
    <property type="entry name" value="HTHARSR"/>
</dbReference>